<proteinExistence type="predicted"/>
<dbReference type="PRINTS" id="PR00455">
    <property type="entry name" value="HTHTETR"/>
</dbReference>
<evidence type="ECO:0000256" key="3">
    <source>
        <dbReference type="ARBA" id="ARBA00023163"/>
    </source>
</evidence>
<accession>A0A429X7G0</accession>
<dbReference type="Pfam" id="PF00440">
    <property type="entry name" value="TetR_N"/>
    <property type="match status" value="1"/>
</dbReference>
<dbReference type="PANTHER" id="PTHR47506:SF6">
    <property type="entry name" value="HTH-TYPE TRANSCRIPTIONAL REPRESSOR NEMR"/>
    <property type="match status" value="1"/>
</dbReference>
<evidence type="ECO:0000313" key="7">
    <source>
        <dbReference type="Proteomes" id="UP000287296"/>
    </source>
</evidence>
<protein>
    <submittedName>
        <fullName evidence="6">TetR/AcrR family transcriptional regulator</fullName>
    </submittedName>
</protein>
<evidence type="ECO:0000256" key="4">
    <source>
        <dbReference type="PROSITE-ProRule" id="PRU00335"/>
    </source>
</evidence>
<feature type="DNA-binding region" description="H-T-H motif" evidence="4">
    <location>
        <begin position="34"/>
        <end position="53"/>
    </location>
</feature>
<dbReference type="OrthoDB" id="9814703at2"/>
<dbReference type="SUPFAM" id="SSF48498">
    <property type="entry name" value="Tetracyclin repressor-like, C-terminal domain"/>
    <property type="match status" value="1"/>
</dbReference>
<keyword evidence="2 4" id="KW-0238">DNA-binding</keyword>
<dbReference type="PANTHER" id="PTHR47506">
    <property type="entry name" value="TRANSCRIPTIONAL REGULATORY PROTEIN"/>
    <property type="match status" value="1"/>
</dbReference>
<dbReference type="SUPFAM" id="SSF46689">
    <property type="entry name" value="Homeodomain-like"/>
    <property type="match status" value="1"/>
</dbReference>
<name>A0A429X7G0_SIMTE</name>
<dbReference type="EMBL" id="QYTW02000013">
    <property type="protein sequence ID" value="RST59201.1"/>
    <property type="molecule type" value="Genomic_DNA"/>
</dbReference>
<dbReference type="Gene3D" id="1.10.10.60">
    <property type="entry name" value="Homeodomain-like"/>
    <property type="match status" value="1"/>
</dbReference>
<comment type="caution">
    <text evidence="6">The sequence shown here is derived from an EMBL/GenBank/DDBJ whole genome shotgun (WGS) entry which is preliminary data.</text>
</comment>
<dbReference type="InterPro" id="IPR036271">
    <property type="entry name" value="Tet_transcr_reg_TetR-rel_C_sf"/>
</dbReference>
<dbReference type="Proteomes" id="UP000287296">
    <property type="component" value="Unassembled WGS sequence"/>
</dbReference>
<keyword evidence="1" id="KW-0805">Transcription regulation</keyword>
<organism evidence="6 7">
    <name type="scientific">Siminovitchia terrae</name>
    <name type="common">Bacillus terrae</name>
    <dbReference type="NCBI Taxonomy" id="1914933"/>
    <lineage>
        <taxon>Bacteria</taxon>
        <taxon>Bacillati</taxon>
        <taxon>Bacillota</taxon>
        <taxon>Bacilli</taxon>
        <taxon>Bacillales</taxon>
        <taxon>Bacillaceae</taxon>
        <taxon>Siminovitchia</taxon>
    </lineage>
</organism>
<gene>
    <name evidence="6" type="ORF">D5F11_013825</name>
</gene>
<feature type="domain" description="HTH tetR-type" evidence="5">
    <location>
        <begin position="11"/>
        <end position="71"/>
    </location>
</feature>
<dbReference type="PROSITE" id="PS50977">
    <property type="entry name" value="HTH_TETR_2"/>
    <property type="match status" value="1"/>
</dbReference>
<dbReference type="InterPro" id="IPR001647">
    <property type="entry name" value="HTH_TetR"/>
</dbReference>
<dbReference type="GO" id="GO:0003677">
    <property type="term" value="F:DNA binding"/>
    <property type="evidence" value="ECO:0007669"/>
    <property type="project" value="UniProtKB-UniRule"/>
</dbReference>
<dbReference type="Pfam" id="PF17922">
    <property type="entry name" value="TetR_C_17"/>
    <property type="match status" value="1"/>
</dbReference>
<evidence type="ECO:0000313" key="6">
    <source>
        <dbReference type="EMBL" id="RST59201.1"/>
    </source>
</evidence>
<dbReference type="InterPro" id="IPR041612">
    <property type="entry name" value="YfiR_C"/>
</dbReference>
<sequence length="216" mass="25188">MAPKVSEEYKNEKRKELIKAAKKVFIEKGYVHTSMQDIMDEAGISRGAFYSYFDNIDHVFIEVLKDDDKKDVQYFVPSDEGPLWPQLKRWVEEQQSHIEAIDQTLLFAKAEFFLSSKYVKNKNNFPYISERYNQTAEAIEKVLNEGIRKGEFRPQQSTHSIARYIISFIDGLMLDTFQLGHKQTKVKDQLFVLLFSLEKIINPVHLTSSSRSLPLQ</sequence>
<dbReference type="RefSeq" id="WP_120116760.1">
    <property type="nucleotide sequence ID" value="NZ_QYTW02000013.1"/>
</dbReference>
<dbReference type="Gene3D" id="1.10.357.10">
    <property type="entry name" value="Tetracycline Repressor, domain 2"/>
    <property type="match status" value="1"/>
</dbReference>
<evidence type="ECO:0000256" key="1">
    <source>
        <dbReference type="ARBA" id="ARBA00023015"/>
    </source>
</evidence>
<evidence type="ECO:0000256" key="2">
    <source>
        <dbReference type="ARBA" id="ARBA00023125"/>
    </source>
</evidence>
<evidence type="ECO:0000259" key="5">
    <source>
        <dbReference type="PROSITE" id="PS50977"/>
    </source>
</evidence>
<reference evidence="6 7" key="1">
    <citation type="submission" date="2018-12" db="EMBL/GenBank/DDBJ databases">
        <authorList>
            <person name="Sun L."/>
            <person name="Chen Z."/>
        </authorList>
    </citation>
    <scope>NUCLEOTIDE SEQUENCE [LARGE SCALE GENOMIC DNA]</scope>
    <source>
        <strain evidence="6 7">LMG 29736</strain>
    </source>
</reference>
<dbReference type="InterPro" id="IPR009057">
    <property type="entry name" value="Homeodomain-like_sf"/>
</dbReference>
<dbReference type="AlphaFoldDB" id="A0A429X7G0"/>
<keyword evidence="3" id="KW-0804">Transcription</keyword>